<dbReference type="RefSeq" id="WP_036625593.1">
    <property type="nucleotide sequence ID" value="NZ_BOSD01000008.1"/>
</dbReference>
<evidence type="ECO:0008006" key="4">
    <source>
        <dbReference type="Google" id="ProtNLM"/>
    </source>
</evidence>
<keyword evidence="1" id="KW-0472">Membrane</keyword>
<dbReference type="InterPro" id="IPR021354">
    <property type="entry name" value="DUF2975"/>
</dbReference>
<sequence>MKSKMFFKAGSVASLIVFFVALLIGVLEAIEHVSHLWFAGSGWTGVLGDFEPVFSYIDIHFLANPELYDSRAFIALSFVNSISALLLIALSAFYMHKLLRNIHRDSLFMYENVSVFYKLGIVIIVLGTLFNYTESVMLTQAIGELQIVGASIQLTDISYVDSLISGFVMMIIASALKIAVNAVEENKNTI</sequence>
<gene>
    <name evidence="2" type="ORF">DJ90_147</name>
</gene>
<dbReference type="EMBL" id="JMQA01000038">
    <property type="protein sequence ID" value="KFN05905.1"/>
    <property type="molecule type" value="Genomic_DNA"/>
</dbReference>
<dbReference type="OrthoDB" id="2606697at2"/>
<dbReference type="GeneID" id="77009203"/>
<feature type="transmembrane region" description="Helical" evidence="1">
    <location>
        <begin position="72"/>
        <end position="94"/>
    </location>
</feature>
<organism evidence="2 3">
    <name type="scientific">Paenibacillus macerans</name>
    <name type="common">Bacillus macerans</name>
    <dbReference type="NCBI Taxonomy" id="44252"/>
    <lineage>
        <taxon>Bacteria</taxon>
        <taxon>Bacillati</taxon>
        <taxon>Bacillota</taxon>
        <taxon>Bacilli</taxon>
        <taxon>Bacillales</taxon>
        <taxon>Paenibacillaceae</taxon>
        <taxon>Paenibacillus</taxon>
    </lineage>
</organism>
<dbReference type="PATRIC" id="fig|44252.3.peg.4408"/>
<reference evidence="2 3" key="1">
    <citation type="submission" date="2014-04" db="EMBL/GenBank/DDBJ databases">
        <authorList>
            <person name="Bishop-Lilly K.A."/>
            <person name="Broomall S.M."/>
            <person name="Chain P.S."/>
            <person name="Chertkov O."/>
            <person name="Coyne S.R."/>
            <person name="Daligault H.E."/>
            <person name="Davenport K.W."/>
            <person name="Erkkila T."/>
            <person name="Frey K.G."/>
            <person name="Gibbons H.S."/>
            <person name="Gu W."/>
            <person name="Jaissle J."/>
            <person name="Johnson S.L."/>
            <person name="Koroleva G.I."/>
            <person name="Ladner J.T."/>
            <person name="Lo C.-C."/>
            <person name="Minogue T.D."/>
            <person name="Munk C."/>
            <person name="Palacios G.F."/>
            <person name="Redden C.L."/>
            <person name="Rosenzweig C.N."/>
            <person name="Scholz M.B."/>
            <person name="Teshima H."/>
            <person name="Xu Y."/>
        </authorList>
    </citation>
    <scope>NUCLEOTIDE SEQUENCE [LARGE SCALE GENOMIC DNA]</scope>
    <source>
        <strain evidence="2 3">8244</strain>
    </source>
</reference>
<dbReference type="Proteomes" id="UP000029278">
    <property type="component" value="Unassembled WGS sequence"/>
</dbReference>
<comment type="caution">
    <text evidence="2">The sequence shown here is derived from an EMBL/GenBank/DDBJ whole genome shotgun (WGS) entry which is preliminary data.</text>
</comment>
<protein>
    <recommendedName>
        <fullName evidence="4">DUF2975 domain-containing protein</fullName>
    </recommendedName>
</protein>
<evidence type="ECO:0000313" key="2">
    <source>
        <dbReference type="EMBL" id="KFN05905.1"/>
    </source>
</evidence>
<proteinExistence type="predicted"/>
<feature type="transmembrane region" description="Helical" evidence="1">
    <location>
        <begin position="163"/>
        <end position="183"/>
    </location>
</feature>
<dbReference type="AlphaFoldDB" id="A0A090Z6S5"/>
<name>A0A090Z6S5_PAEMA</name>
<accession>A0A090Z6S5</accession>
<evidence type="ECO:0000256" key="1">
    <source>
        <dbReference type="SAM" id="Phobius"/>
    </source>
</evidence>
<evidence type="ECO:0000313" key="3">
    <source>
        <dbReference type="Proteomes" id="UP000029278"/>
    </source>
</evidence>
<dbReference type="STRING" id="44252.DJ90_147"/>
<keyword evidence="1" id="KW-0812">Transmembrane</keyword>
<keyword evidence="1" id="KW-1133">Transmembrane helix</keyword>
<feature type="transmembrane region" description="Helical" evidence="1">
    <location>
        <begin position="115"/>
        <end position="133"/>
    </location>
</feature>
<dbReference type="HOGENOM" id="CLU_1426735_0_0_9"/>
<dbReference type="Pfam" id="PF11188">
    <property type="entry name" value="DUF2975"/>
    <property type="match status" value="1"/>
</dbReference>
<keyword evidence="3" id="KW-1185">Reference proteome</keyword>